<dbReference type="CDD" id="cd06558">
    <property type="entry name" value="crotonase-like"/>
    <property type="match status" value="1"/>
</dbReference>
<dbReference type="InterPro" id="IPR018376">
    <property type="entry name" value="Enoyl-CoA_hyd/isom_CS"/>
</dbReference>
<dbReference type="PANTHER" id="PTHR11941">
    <property type="entry name" value="ENOYL-COA HYDRATASE-RELATED"/>
    <property type="match status" value="1"/>
</dbReference>
<dbReference type="InterPro" id="IPR001753">
    <property type="entry name" value="Enoyl-CoA_hydra/iso"/>
</dbReference>
<comment type="similarity">
    <text evidence="1 3">Belongs to the enoyl-CoA hydratase/isomerase family.</text>
</comment>
<organism evidence="4 5">
    <name type="scientific">Hafnia paralvei</name>
    <dbReference type="NCBI Taxonomy" id="546367"/>
    <lineage>
        <taxon>Bacteria</taxon>
        <taxon>Pseudomonadati</taxon>
        <taxon>Pseudomonadota</taxon>
        <taxon>Gammaproteobacteria</taxon>
        <taxon>Enterobacterales</taxon>
        <taxon>Hafniaceae</taxon>
        <taxon>Hafnia</taxon>
    </lineage>
</organism>
<dbReference type="Proteomes" id="UP000218796">
    <property type="component" value="Unassembled WGS sequence"/>
</dbReference>
<dbReference type="PROSITE" id="PS00166">
    <property type="entry name" value="ENOYL_COA_HYDRATASE"/>
    <property type="match status" value="1"/>
</dbReference>
<gene>
    <name evidence="4" type="ORF">CJD50_00725</name>
</gene>
<dbReference type="Gene3D" id="3.90.226.10">
    <property type="entry name" value="2-enoyl-CoA Hydratase, Chain A, domain 1"/>
    <property type="match status" value="1"/>
</dbReference>
<comment type="caution">
    <text evidence="4">The sequence shown here is derived from an EMBL/GenBank/DDBJ whole genome shotgun (WGS) entry which is preliminary data.</text>
</comment>
<dbReference type="RefSeq" id="WP_039187255.1">
    <property type="nucleotide sequence ID" value="NZ_CAUFSP010000002.1"/>
</dbReference>
<keyword evidence="5" id="KW-1185">Reference proteome</keyword>
<dbReference type="GO" id="GO:0006635">
    <property type="term" value="P:fatty acid beta-oxidation"/>
    <property type="evidence" value="ECO:0007669"/>
    <property type="project" value="TreeGrafter"/>
</dbReference>
<dbReference type="GO" id="GO:0016836">
    <property type="term" value="F:hydro-lyase activity"/>
    <property type="evidence" value="ECO:0007669"/>
    <property type="project" value="UniProtKB-ARBA"/>
</dbReference>
<dbReference type="AlphaFoldDB" id="A0A2A2MFY1"/>
<dbReference type="FunFam" id="3.90.226.10:FF:000009">
    <property type="entry name" value="Carnitinyl-CoA dehydratase"/>
    <property type="match status" value="1"/>
</dbReference>
<dbReference type="EMBL" id="NQMS01000001">
    <property type="protein sequence ID" value="PAV98044.1"/>
    <property type="molecule type" value="Genomic_DNA"/>
</dbReference>
<evidence type="ECO:0000313" key="4">
    <source>
        <dbReference type="EMBL" id="PAV98044.1"/>
    </source>
</evidence>
<dbReference type="InterPro" id="IPR014748">
    <property type="entry name" value="Enoyl-CoA_hydra_C"/>
</dbReference>
<dbReference type="OrthoDB" id="9777711at2"/>
<evidence type="ECO:0000256" key="3">
    <source>
        <dbReference type="RuleBase" id="RU003707"/>
    </source>
</evidence>
<evidence type="ECO:0000256" key="2">
    <source>
        <dbReference type="ARBA" id="ARBA00023239"/>
    </source>
</evidence>
<dbReference type="Gene3D" id="1.10.12.10">
    <property type="entry name" value="Lyase 2-enoyl-coa Hydratase, Chain A, domain 2"/>
    <property type="match status" value="1"/>
</dbReference>
<dbReference type="FunFam" id="1.10.12.10:FF:000001">
    <property type="entry name" value="Probable enoyl-CoA hydratase, mitochondrial"/>
    <property type="match status" value="1"/>
</dbReference>
<protein>
    <submittedName>
        <fullName evidence="4">2,3-dehydroadipyl-CoA hydratase</fullName>
    </submittedName>
</protein>
<accession>A0A2A2MFY1</accession>
<keyword evidence="2" id="KW-0456">Lyase</keyword>
<dbReference type="InterPro" id="IPR029045">
    <property type="entry name" value="ClpP/crotonase-like_dom_sf"/>
</dbReference>
<reference evidence="4 5" key="1">
    <citation type="submission" date="2017-08" db="EMBL/GenBank/DDBJ databases">
        <title>Draft Genome Sequence of Hafnia alvei CITHA-6 Isolated from Raw Bovine Milk.</title>
        <authorList>
            <person name="Culligan E.P."/>
            <person name="Mcsweeney A."/>
            <person name="O'Doherty C."/>
            <person name="Gleeson E."/>
            <person name="O'Riordan D."/>
            <person name="Sleator R.D."/>
        </authorList>
    </citation>
    <scope>NUCLEOTIDE SEQUENCE [LARGE SCALE GENOMIC DNA]</scope>
    <source>
        <strain evidence="4 5">CITHA-6</strain>
    </source>
</reference>
<dbReference type="PANTHER" id="PTHR11941:SF54">
    <property type="entry name" value="ENOYL-COA HYDRATASE, MITOCHONDRIAL"/>
    <property type="match status" value="1"/>
</dbReference>
<dbReference type="SUPFAM" id="SSF52096">
    <property type="entry name" value="ClpP/crotonase"/>
    <property type="match status" value="1"/>
</dbReference>
<evidence type="ECO:0000313" key="5">
    <source>
        <dbReference type="Proteomes" id="UP000218796"/>
    </source>
</evidence>
<evidence type="ECO:0000256" key="1">
    <source>
        <dbReference type="ARBA" id="ARBA00005254"/>
    </source>
</evidence>
<dbReference type="NCBIfam" id="NF007239">
    <property type="entry name" value="PRK09674.1"/>
    <property type="match status" value="1"/>
</dbReference>
<proteinExistence type="inferred from homology"/>
<sequence>MNNDWILSHQQQRVLTLTLNRPEARNALSTECLELLVQHLETADRNESIGAVVITGSEHCFAAGADLRELQQQTVASAIIDQRPLVWQRFNTINKPIIAAVNGYALGAGCELALACDIVICGENARFGLPEITLGLIPGAGGTQRLLRSVGKSLASQMVLTGEAINAQQAMDSKLVSEICVTELTLERAQQIAIRISQQSPLAQRAAKSALRAAQETTLTQGLNLERQLFVSLSGTEDRAEGIAAFFAKRSPKFKGR</sequence>
<name>A0A2A2MFY1_9GAMM</name>
<dbReference type="Pfam" id="PF00378">
    <property type="entry name" value="ECH_1"/>
    <property type="match status" value="1"/>
</dbReference>